<keyword evidence="3" id="KW-1185">Reference proteome</keyword>
<evidence type="ECO:0000313" key="3">
    <source>
        <dbReference type="Proteomes" id="UP000228934"/>
    </source>
</evidence>
<sequence length="123" mass="14033">CPNQSNPLQQVSPSASPYTSGVPIRVPLYSRCPHQHPPIHQVSQSESPFTAADAPLYIRCPNQSPPLQQVFPSEYSFTSRVHIRVLLYISKFISIYRRTNRDESKKLEVKAQDPPITHHSREQ</sequence>
<feature type="region of interest" description="Disordered" evidence="1">
    <location>
        <begin position="101"/>
        <end position="123"/>
    </location>
</feature>
<name>A0A2G9S0B4_AQUCT</name>
<gene>
    <name evidence="2" type="ORF">AB205_0198160</name>
</gene>
<proteinExistence type="predicted"/>
<accession>A0A2G9S0B4</accession>
<protein>
    <submittedName>
        <fullName evidence="2">Uncharacterized protein</fullName>
    </submittedName>
</protein>
<organism evidence="2 3">
    <name type="scientific">Aquarana catesbeiana</name>
    <name type="common">American bullfrog</name>
    <name type="synonym">Rana catesbeiana</name>
    <dbReference type="NCBI Taxonomy" id="8400"/>
    <lineage>
        <taxon>Eukaryota</taxon>
        <taxon>Metazoa</taxon>
        <taxon>Chordata</taxon>
        <taxon>Craniata</taxon>
        <taxon>Vertebrata</taxon>
        <taxon>Euteleostomi</taxon>
        <taxon>Amphibia</taxon>
        <taxon>Batrachia</taxon>
        <taxon>Anura</taxon>
        <taxon>Neobatrachia</taxon>
        <taxon>Ranoidea</taxon>
        <taxon>Ranidae</taxon>
        <taxon>Aquarana</taxon>
    </lineage>
</organism>
<reference evidence="3" key="1">
    <citation type="journal article" date="2017" name="Nat. Commun.">
        <title>The North American bullfrog draft genome provides insight into hormonal regulation of long noncoding RNA.</title>
        <authorList>
            <person name="Hammond S.A."/>
            <person name="Warren R.L."/>
            <person name="Vandervalk B.P."/>
            <person name="Kucuk E."/>
            <person name="Khan H."/>
            <person name="Gibb E.A."/>
            <person name="Pandoh P."/>
            <person name="Kirk H."/>
            <person name="Zhao Y."/>
            <person name="Jones M."/>
            <person name="Mungall A.J."/>
            <person name="Coope R."/>
            <person name="Pleasance S."/>
            <person name="Moore R.A."/>
            <person name="Holt R.A."/>
            <person name="Round J.M."/>
            <person name="Ohora S."/>
            <person name="Walle B.V."/>
            <person name="Veldhoen N."/>
            <person name="Helbing C.C."/>
            <person name="Birol I."/>
        </authorList>
    </citation>
    <scope>NUCLEOTIDE SEQUENCE [LARGE SCALE GENOMIC DNA]</scope>
</reference>
<dbReference type="AlphaFoldDB" id="A0A2G9S0B4"/>
<dbReference type="EMBL" id="KV929012">
    <property type="protein sequence ID" value="PIO33607.1"/>
    <property type="molecule type" value="Genomic_DNA"/>
</dbReference>
<evidence type="ECO:0000256" key="1">
    <source>
        <dbReference type="SAM" id="MobiDB-lite"/>
    </source>
</evidence>
<evidence type="ECO:0000313" key="2">
    <source>
        <dbReference type="EMBL" id="PIO33607.1"/>
    </source>
</evidence>
<feature type="non-terminal residue" evidence="2">
    <location>
        <position position="1"/>
    </location>
</feature>
<dbReference type="Proteomes" id="UP000228934">
    <property type="component" value="Unassembled WGS sequence"/>
</dbReference>
<feature type="compositionally biased region" description="Basic and acidic residues" evidence="1">
    <location>
        <begin position="101"/>
        <end position="111"/>
    </location>
</feature>